<gene>
    <name evidence="2" type="ORF">B0T25DRAFT_548982</name>
</gene>
<evidence type="ECO:0000313" key="2">
    <source>
        <dbReference type="EMBL" id="KAK3349800.1"/>
    </source>
</evidence>
<dbReference type="AlphaFoldDB" id="A0AAJ0HFF3"/>
<reference evidence="2" key="2">
    <citation type="submission" date="2023-06" db="EMBL/GenBank/DDBJ databases">
        <authorList>
            <consortium name="Lawrence Berkeley National Laboratory"/>
            <person name="Haridas S."/>
            <person name="Hensen N."/>
            <person name="Bonometti L."/>
            <person name="Westerberg I."/>
            <person name="Brannstrom I.O."/>
            <person name="Guillou S."/>
            <person name="Cros-Aarteil S."/>
            <person name="Calhoun S."/>
            <person name="Kuo A."/>
            <person name="Mondo S."/>
            <person name="Pangilinan J."/>
            <person name="Riley R."/>
            <person name="Labutti K."/>
            <person name="Andreopoulos B."/>
            <person name="Lipzen A."/>
            <person name="Chen C."/>
            <person name="Yanf M."/>
            <person name="Daum C."/>
            <person name="Ng V."/>
            <person name="Clum A."/>
            <person name="Steindorff A."/>
            <person name="Ohm R."/>
            <person name="Martin F."/>
            <person name="Silar P."/>
            <person name="Natvig D."/>
            <person name="Lalanne C."/>
            <person name="Gautier V."/>
            <person name="Ament-Velasquez S.L."/>
            <person name="Kruys A."/>
            <person name="Hutchinson M.I."/>
            <person name="Powell A.J."/>
            <person name="Barry K."/>
            <person name="Miller A.N."/>
            <person name="Grigoriev I.V."/>
            <person name="Debuchy R."/>
            <person name="Gladieux P."/>
            <person name="Thoren M.H."/>
            <person name="Johannesson H."/>
        </authorList>
    </citation>
    <scope>NUCLEOTIDE SEQUENCE</scope>
    <source>
        <strain evidence="2">CBS 955.72</strain>
    </source>
</reference>
<evidence type="ECO:0000256" key="1">
    <source>
        <dbReference type="SAM" id="SignalP"/>
    </source>
</evidence>
<dbReference type="Proteomes" id="UP001275084">
    <property type="component" value="Unassembled WGS sequence"/>
</dbReference>
<feature type="chain" id="PRO_5042500948" description="Secreted protein" evidence="1">
    <location>
        <begin position="26"/>
        <end position="111"/>
    </location>
</feature>
<keyword evidence="1" id="KW-0732">Signal</keyword>
<accession>A0AAJ0HFF3</accession>
<evidence type="ECO:0008006" key="4">
    <source>
        <dbReference type="Google" id="ProtNLM"/>
    </source>
</evidence>
<evidence type="ECO:0000313" key="3">
    <source>
        <dbReference type="Proteomes" id="UP001275084"/>
    </source>
</evidence>
<comment type="caution">
    <text evidence="2">The sequence shown here is derived from an EMBL/GenBank/DDBJ whole genome shotgun (WGS) entry which is preliminary data.</text>
</comment>
<feature type="signal peptide" evidence="1">
    <location>
        <begin position="1"/>
        <end position="25"/>
    </location>
</feature>
<proteinExistence type="predicted"/>
<sequence>MTMALGSFSCTISLALHAQTNAASASEADAGAAGPADCAESFRGAGNCTELVFVCSISCLIQTLRRDVVGTLSWQWEQCIYGRVVESICRTFMTLRTREELRTRCSRADEV</sequence>
<dbReference type="EMBL" id="JAUIQD010000005">
    <property type="protein sequence ID" value="KAK3349800.1"/>
    <property type="molecule type" value="Genomic_DNA"/>
</dbReference>
<protein>
    <recommendedName>
        <fullName evidence="4">Secreted protein</fullName>
    </recommendedName>
</protein>
<organism evidence="2 3">
    <name type="scientific">Lasiosphaeria hispida</name>
    <dbReference type="NCBI Taxonomy" id="260671"/>
    <lineage>
        <taxon>Eukaryota</taxon>
        <taxon>Fungi</taxon>
        <taxon>Dikarya</taxon>
        <taxon>Ascomycota</taxon>
        <taxon>Pezizomycotina</taxon>
        <taxon>Sordariomycetes</taxon>
        <taxon>Sordariomycetidae</taxon>
        <taxon>Sordariales</taxon>
        <taxon>Lasiosphaeriaceae</taxon>
        <taxon>Lasiosphaeria</taxon>
    </lineage>
</organism>
<name>A0AAJ0HFF3_9PEZI</name>
<keyword evidence="3" id="KW-1185">Reference proteome</keyword>
<reference evidence="2" key="1">
    <citation type="journal article" date="2023" name="Mol. Phylogenet. Evol.">
        <title>Genome-scale phylogeny and comparative genomics of the fungal order Sordariales.</title>
        <authorList>
            <person name="Hensen N."/>
            <person name="Bonometti L."/>
            <person name="Westerberg I."/>
            <person name="Brannstrom I.O."/>
            <person name="Guillou S."/>
            <person name="Cros-Aarteil S."/>
            <person name="Calhoun S."/>
            <person name="Haridas S."/>
            <person name="Kuo A."/>
            <person name="Mondo S."/>
            <person name="Pangilinan J."/>
            <person name="Riley R."/>
            <person name="LaButti K."/>
            <person name="Andreopoulos B."/>
            <person name="Lipzen A."/>
            <person name="Chen C."/>
            <person name="Yan M."/>
            <person name="Daum C."/>
            <person name="Ng V."/>
            <person name="Clum A."/>
            <person name="Steindorff A."/>
            <person name="Ohm R.A."/>
            <person name="Martin F."/>
            <person name="Silar P."/>
            <person name="Natvig D.O."/>
            <person name="Lalanne C."/>
            <person name="Gautier V."/>
            <person name="Ament-Velasquez S.L."/>
            <person name="Kruys A."/>
            <person name="Hutchinson M.I."/>
            <person name="Powell A.J."/>
            <person name="Barry K."/>
            <person name="Miller A.N."/>
            <person name="Grigoriev I.V."/>
            <person name="Debuchy R."/>
            <person name="Gladieux P."/>
            <person name="Hiltunen Thoren M."/>
            <person name="Johannesson H."/>
        </authorList>
    </citation>
    <scope>NUCLEOTIDE SEQUENCE</scope>
    <source>
        <strain evidence="2">CBS 955.72</strain>
    </source>
</reference>